<dbReference type="RefSeq" id="WP_170011372.1">
    <property type="nucleotide sequence ID" value="NZ_JABCRE010000002.1"/>
</dbReference>
<name>A0A848QNJ0_9SPHN</name>
<protein>
    <submittedName>
        <fullName evidence="7">Hemolysin</fullName>
    </submittedName>
</protein>
<keyword evidence="2 6" id="KW-0812">Transmembrane</keyword>
<evidence type="ECO:0000313" key="7">
    <source>
        <dbReference type="EMBL" id="NMW31685.1"/>
    </source>
</evidence>
<keyword evidence="8" id="KW-1185">Reference proteome</keyword>
<proteinExistence type="predicted"/>
<evidence type="ECO:0000256" key="3">
    <source>
        <dbReference type="ARBA" id="ARBA00022989"/>
    </source>
</evidence>
<evidence type="ECO:0000256" key="1">
    <source>
        <dbReference type="ARBA" id="ARBA00004141"/>
    </source>
</evidence>
<feature type="transmembrane region" description="Helical" evidence="6">
    <location>
        <begin position="79"/>
        <end position="98"/>
    </location>
</feature>
<evidence type="ECO:0000256" key="4">
    <source>
        <dbReference type="ARBA" id="ARBA00023136"/>
    </source>
</evidence>
<feature type="binding site" evidence="5">
    <location>
        <position position="190"/>
    </location>
    <ligand>
        <name>Zn(2+)</name>
        <dbReference type="ChEBI" id="CHEBI:29105"/>
    </ligand>
</feature>
<comment type="subcellular location">
    <subcellularLocation>
        <location evidence="1">Membrane</location>
        <topology evidence="1">Multi-pass membrane protein</topology>
    </subcellularLocation>
</comment>
<keyword evidence="3 6" id="KW-1133">Transmembrane helix</keyword>
<dbReference type="AlphaFoldDB" id="A0A848QNJ0"/>
<accession>A0A848QNJ0</accession>
<reference evidence="7 8" key="1">
    <citation type="submission" date="2020-04" db="EMBL/GenBank/DDBJ databases">
        <authorList>
            <person name="Liu A."/>
        </authorList>
    </citation>
    <scope>NUCLEOTIDE SEQUENCE [LARGE SCALE GENOMIC DNA]</scope>
    <source>
        <strain evidence="7 8">RZ02</strain>
    </source>
</reference>
<feature type="transmembrane region" description="Helical" evidence="6">
    <location>
        <begin position="47"/>
        <end position="67"/>
    </location>
</feature>
<keyword evidence="5" id="KW-0862">Zinc</keyword>
<dbReference type="GO" id="GO:0016020">
    <property type="term" value="C:membrane"/>
    <property type="evidence" value="ECO:0007669"/>
    <property type="project" value="UniProtKB-SubCell"/>
</dbReference>
<evidence type="ECO:0000313" key="8">
    <source>
        <dbReference type="Proteomes" id="UP000561181"/>
    </source>
</evidence>
<evidence type="ECO:0000256" key="2">
    <source>
        <dbReference type="ARBA" id="ARBA00022692"/>
    </source>
</evidence>
<evidence type="ECO:0000256" key="5">
    <source>
        <dbReference type="PIRSR" id="PIRSR604254-1"/>
    </source>
</evidence>
<keyword evidence="4 6" id="KW-0472">Membrane</keyword>
<dbReference type="Pfam" id="PF03006">
    <property type="entry name" value="HlyIII"/>
    <property type="match status" value="1"/>
</dbReference>
<dbReference type="PANTHER" id="PTHR20855">
    <property type="entry name" value="ADIPOR/PROGESTIN RECEPTOR-RELATED"/>
    <property type="match status" value="1"/>
</dbReference>
<feature type="binding site" evidence="5">
    <location>
        <position position="65"/>
    </location>
    <ligand>
        <name>Zn(2+)</name>
        <dbReference type="ChEBI" id="CHEBI:29105"/>
    </ligand>
</feature>
<feature type="transmembrane region" description="Helical" evidence="6">
    <location>
        <begin position="158"/>
        <end position="177"/>
    </location>
</feature>
<feature type="transmembrane region" description="Helical" evidence="6">
    <location>
        <begin position="104"/>
        <end position="125"/>
    </location>
</feature>
<dbReference type="EMBL" id="JABCRE010000002">
    <property type="protein sequence ID" value="NMW31685.1"/>
    <property type="molecule type" value="Genomic_DNA"/>
</dbReference>
<dbReference type="InterPro" id="IPR004254">
    <property type="entry name" value="AdipoR/HlyIII-related"/>
</dbReference>
<feature type="transmembrane region" description="Helical" evidence="6">
    <location>
        <begin position="189"/>
        <end position="208"/>
    </location>
</feature>
<organism evidence="7 8">
    <name type="scientific">Pontixanthobacter rizhaonensis</name>
    <dbReference type="NCBI Taxonomy" id="2730337"/>
    <lineage>
        <taxon>Bacteria</taxon>
        <taxon>Pseudomonadati</taxon>
        <taxon>Pseudomonadota</taxon>
        <taxon>Alphaproteobacteria</taxon>
        <taxon>Sphingomonadales</taxon>
        <taxon>Erythrobacteraceae</taxon>
        <taxon>Pontixanthobacter</taxon>
    </lineage>
</organism>
<dbReference type="Proteomes" id="UP000561181">
    <property type="component" value="Unassembled WGS sequence"/>
</dbReference>
<gene>
    <name evidence="7" type="ORF">HKD42_06395</name>
</gene>
<sequence>MYPSPTAPERYADGMVHALSLVAFFIAGAFLLPVAAAQGDPKLVSATAIYVTAILASISISGAYHLLPHHHMRKTLQRWDHAAIYTLIAGTFSPLLVLSDTTSAYVILAVVWFFAFAGVLFKVFGTNIEAKWSLASYLGLGWFGLFALPDFWDALPTSALVALGSGGLFYTVGTLFYKSKSLSFRYPIWHFFGLLGGSSFFAAIWISLANASS</sequence>
<dbReference type="PANTHER" id="PTHR20855:SF3">
    <property type="entry name" value="LD03007P"/>
    <property type="match status" value="1"/>
</dbReference>
<keyword evidence="5" id="KW-0479">Metal-binding</keyword>
<dbReference type="GO" id="GO:0046872">
    <property type="term" value="F:metal ion binding"/>
    <property type="evidence" value="ECO:0007669"/>
    <property type="project" value="UniProtKB-KW"/>
</dbReference>
<comment type="caution">
    <text evidence="7">The sequence shown here is derived from an EMBL/GenBank/DDBJ whole genome shotgun (WGS) entry which is preliminary data.</text>
</comment>
<evidence type="ECO:0000256" key="6">
    <source>
        <dbReference type="SAM" id="Phobius"/>
    </source>
</evidence>